<accession>A0ABS7F851</accession>
<dbReference type="RefSeq" id="WP_197466044.1">
    <property type="nucleotide sequence ID" value="NZ_JAHCDJ010000001.1"/>
</dbReference>
<evidence type="ECO:0000313" key="7">
    <source>
        <dbReference type="Proteomes" id="UP000711178"/>
    </source>
</evidence>
<evidence type="ECO:0000256" key="1">
    <source>
        <dbReference type="ARBA" id="ARBA00007749"/>
    </source>
</evidence>
<keyword evidence="2" id="KW-0479">Metal-binding</keyword>
<dbReference type="Gene3D" id="3.60.15.10">
    <property type="entry name" value="Ribonuclease Z/Hydroxyacylglutathione hydrolase-like"/>
    <property type="match status" value="1"/>
</dbReference>
<reference evidence="6 7" key="1">
    <citation type="submission" date="2021-05" db="EMBL/GenBank/DDBJ databases">
        <title>Draft Whole Genome Sequencing Of Biosensor Chromobacterium violaceum Strain CV026 Reveals A Regulatory RNA In Chromobacterium violaceum Phenotype Regulatory Network.</title>
        <authorList>
            <person name="Hong K.W."/>
            <person name="Chan K.G."/>
            <person name="Chang C.-Y."/>
        </authorList>
    </citation>
    <scope>NUCLEOTIDE SEQUENCE [LARGE SCALE GENOMIC DNA]</scope>
    <source>
        <strain evidence="6 7">ATCC 31532</strain>
    </source>
</reference>
<organism evidence="6 7">
    <name type="scientific">Chromobacterium subtsugae</name>
    <dbReference type="NCBI Taxonomy" id="251747"/>
    <lineage>
        <taxon>Bacteria</taxon>
        <taxon>Pseudomonadati</taxon>
        <taxon>Pseudomonadota</taxon>
        <taxon>Betaproteobacteria</taxon>
        <taxon>Neisseriales</taxon>
        <taxon>Chromobacteriaceae</taxon>
        <taxon>Chromobacterium</taxon>
    </lineage>
</organism>
<name>A0ABS7F851_9NEIS</name>
<evidence type="ECO:0000256" key="4">
    <source>
        <dbReference type="ARBA" id="ARBA00022833"/>
    </source>
</evidence>
<dbReference type="InterPro" id="IPR036866">
    <property type="entry name" value="RibonucZ/Hydroxyglut_hydro"/>
</dbReference>
<evidence type="ECO:0000259" key="5">
    <source>
        <dbReference type="SMART" id="SM00849"/>
    </source>
</evidence>
<comment type="caution">
    <text evidence="6">The sequence shown here is derived from an EMBL/GenBank/DDBJ whole genome shotgun (WGS) entry which is preliminary data.</text>
</comment>
<proteinExistence type="inferred from homology"/>
<gene>
    <name evidence="6" type="ORF">KIF53_01255</name>
</gene>
<sequence length="302" mass="33302">MPSADMPPTDQRNQMNAHTYTIGNARVTRVTDTLLTGITPAYLYADWRDAALDEQPQLRELFDASGEHIILSVHTWVVELGGKVYLIDTGLGNDKERPFNALFHRLRTPFLQRLAALGIQPEDVDHVLLTHLHADHVGWNTRLAEGRWVPTFPNARYAMPQGELDFFATPEADKRRVVFDDSVAPVLASGQAVGIAAAGADYADAFHFHPTPGHCAGHMSITLHSAGATAIFSGDAMHSPAQVYHPEWNSAFCREQDGARTSRRWLLDYACEHQATVFTAHFGASSAGRVGRSANGYGWQFL</sequence>
<dbReference type="EMBL" id="JAHDTB010000001">
    <property type="protein sequence ID" value="MBW8286263.1"/>
    <property type="molecule type" value="Genomic_DNA"/>
</dbReference>
<dbReference type="SMART" id="SM00849">
    <property type="entry name" value="Lactamase_B"/>
    <property type="match status" value="1"/>
</dbReference>
<keyword evidence="7" id="KW-1185">Reference proteome</keyword>
<dbReference type="InterPro" id="IPR051013">
    <property type="entry name" value="MBL_superfamily_lactonases"/>
</dbReference>
<dbReference type="CDD" id="cd16277">
    <property type="entry name" value="metallo-hydrolase-like_MBL-fold"/>
    <property type="match status" value="1"/>
</dbReference>
<dbReference type="InterPro" id="IPR001279">
    <property type="entry name" value="Metallo-B-lactamas"/>
</dbReference>
<dbReference type="Pfam" id="PF00753">
    <property type="entry name" value="Lactamase_B"/>
    <property type="match status" value="1"/>
</dbReference>
<dbReference type="PANTHER" id="PTHR42978">
    <property type="entry name" value="QUORUM-QUENCHING LACTONASE YTNP-RELATED-RELATED"/>
    <property type="match status" value="1"/>
</dbReference>
<keyword evidence="4" id="KW-0862">Zinc</keyword>
<evidence type="ECO:0000256" key="2">
    <source>
        <dbReference type="ARBA" id="ARBA00022723"/>
    </source>
</evidence>
<evidence type="ECO:0000313" key="6">
    <source>
        <dbReference type="EMBL" id="MBW8286263.1"/>
    </source>
</evidence>
<dbReference type="Proteomes" id="UP000711178">
    <property type="component" value="Unassembled WGS sequence"/>
</dbReference>
<comment type="similarity">
    <text evidence="1">Belongs to the metallo-beta-lactamase superfamily.</text>
</comment>
<feature type="domain" description="Metallo-beta-lactamase" evidence="5">
    <location>
        <begin position="72"/>
        <end position="273"/>
    </location>
</feature>
<dbReference type="PANTHER" id="PTHR42978:SF6">
    <property type="entry name" value="QUORUM-QUENCHING LACTONASE YTNP-RELATED"/>
    <property type="match status" value="1"/>
</dbReference>
<protein>
    <submittedName>
        <fullName evidence="6">MBL fold metallo-hydrolase</fullName>
    </submittedName>
</protein>
<keyword evidence="3" id="KW-0378">Hydrolase</keyword>
<dbReference type="SUPFAM" id="SSF56281">
    <property type="entry name" value="Metallo-hydrolase/oxidoreductase"/>
    <property type="match status" value="1"/>
</dbReference>
<evidence type="ECO:0000256" key="3">
    <source>
        <dbReference type="ARBA" id="ARBA00022801"/>
    </source>
</evidence>